<dbReference type="GeneID" id="25299398"/>
<evidence type="ECO:0000313" key="2">
    <source>
        <dbReference type="EMBL" id="KIW99588.1"/>
    </source>
</evidence>
<dbReference type="PANTHER" id="PTHR40624:SF1">
    <property type="entry name" value="BIOSYNTHESIS MONOOXYGENASE, PUTATIVE (AFU_ORTHOLOGUE AFUA_1G12025)-RELATED"/>
    <property type="match status" value="1"/>
</dbReference>
<dbReference type="RefSeq" id="XP_013266725.1">
    <property type="nucleotide sequence ID" value="XM_013411271.1"/>
</dbReference>
<gene>
    <name evidence="2" type="ORF">Z518_11327</name>
</gene>
<sequence length="200" mass="21884">MVARLRASSPESREELIKHLEQILEFVRASEKGVSKYAIAFPKNAGASNEVYMIEEYNDQLALQSHMATQPVQQLLTLFSSGTLLQSSPEIYSLEEIAAVMNGSRRNGRGSTILFSLASIPAGGIDRLQGDLERIRNLNDGVFLGIYGETSTPDSVYSIEMYDTPTARGSPSTIHSQLGMETSKSHVLQLADGFLARDQA</sequence>
<feature type="domain" description="ABM" evidence="1">
    <location>
        <begin position="3"/>
        <end position="74"/>
    </location>
</feature>
<dbReference type="HOGENOM" id="CLU_1366920_0_0_1"/>
<dbReference type="VEuPathDB" id="FungiDB:Z518_11327"/>
<dbReference type="InterPro" id="IPR011008">
    <property type="entry name" value="Dimeric_a/b-barrel"/>
</dbReference>
<protein>
    <recommendedName>
        <fullName evidence="1">ABM domain-containing protein</fullName>
    </recommendedName>
</protein>
<name>A0A0D2I1I8_9EURO</name>
<dbReference type="Pfam" id="PF03992">
    <property type="entry name" value="ABM"/>
    <property type="match status" value="1"/>
</dbReference>
<evidence type="ECO:0000259" key="1">
    <source>
        <dbReference type="Pfam" id="PF03992"/>
    </source>
</evidence>
<dbReference type="EMBL" id="KN847486">
    <property type="protein sequence ID" value="KIW99588.1"/>
    <property type="molecule type" value="Genomic_DNA"/>
</dbReference>
<proteinExistence type="predicted"/>
<dbReference type="AlphaFoldDB" id="A0A0D2I1I8"/>
<dbReference type="Gene3D" id="3.30.70.100">
    <property type="match status" value="1"/>
</dbReference>
<dbReference type="InterPro" id="IPR007138">
    <property type="entry name" value="ABM_dom"/>
</dbReference>
<evidence type="ECO:0000313" key="3">
    <source>
        <dbReference type="Proteomes" id="UP000053617"/>
    </source>
</evidence>
<dbReference type="SUPFAM" id="SSF54909">
    <property type="entry name" value="Dimeric alpha+beta barrel"/>
    <property type="match status" value="1"/>
</dbReference>
<reference evidence="2 3" key="1">
    <citation type="submission" date="2015-01" db="EMBL/GenBank/DDBJ databases">
        <title>The Genome Sequence of Rhinocladiella mackenzie CBS 650.93.</title>
        <authorList>
            <consortium name="The Broad Institute Genomics Platform"/>
            <person name="Cuomo C."/>
            <person name="de Hoog S."/>
            <person name="Gorbushina A."/>
            <person name="Stielow B."/>
            <person name="Teixiera M."/>
            <person name="Abouelleil A."/>
            <person name="Chapman S.B."/>
            <person name="Priest M."/>
            <person name="Young S.K."/>
            <person name="Wortman J."/>
            <person name="Nusbaum C."/>
            <person name="Birren B."/>
        </authorList>
    </citation>
    <scope>NUCLEOTIDE SEQUENCE [LARGE SCALE GENOMIC DNA]</scope>
    <source>
        <strain evidence="2 3">CBS 650.93</strain>
    </source>
</reference>
<dbReference type="Proteomes" id="UP000053617">
    <property type="component" value="Unassembled WGS sequence"/>
</dbReference>
<dbReference type="PANTHER" id="PTHR40624">
    <property type="entry name" value="BIOSYNTHESIS MONOOXYGENASE, PUTATIVE (AFU_ORTHOLOGUE AFUA_1G12025)-RELATED"/>
    <property type="match status" value="1"/>
</dbReference>
<dbReference type="OrthoDB" id="4205870at2759"/>
<keyword evidence="3" id="KW-1185">Reference proteome</keyword>
<accession>A0A0D2I1I8</accession>
<organism evidence="2 3">
    <name type="scientific">Rhinocladiella mackenziei CBS 650.93</name>
    <dbReference type="NCBI Taxonomy" id="1442369"/>
    <lineage>
        <taxon>Eukaryota</taxon>
        <taxon>Fungi</taxon>
        <taxon>Dikarya</taxon>
        <taxon>Ascomycota</taxon>
        <taxon>Pezizomycotina</taxon>
        <taxon>Eurotiomycetes</taxon>
        <taxon>Chaetothyriomycetidae</taxon>
        <taxon>Chaetothyriales</taxon>
        <taxon>Herpotrichiellaceae</taxon>
        <taxon>Rhinocladiella</taxon>
    </lineage>
</organism>